<organism evidence="6 7">
    <name type="scientific">Solitalea koreensis</name>
    <dbReference type="NCBI Taxonomy" id="543615"/>
    <lineage>
        <taxon>Bacteria</taxon>
        <taxon>Pseudomonadati</taxon>
        <taxon>Bacteroidota</taxon>
        <taxon>Sphingobacteriia</taxon>
        <taxon>Sphingobacteriales</taxon>
        <taxon>Sphingobacteriaceae</taxon>
        <taxon>Solitalea</taxon>
    </lineage>
</organism>
<dbReference type="FunFam" id="3.40.30.10:FF:000010">
    <property type="entry name" value="Glutathione peroxidase"/>
    <property type="match status" value="1"/>
</dbReference>
<dbReference type="OrthoDB" id="9789406at2"/>
<proteinExistence type="inferred from homology"/>
<keyword evidence="2 5" id="KW-0575">Peroxidase</keyword>
<gene>
    <name evidence="6" type="ORF">SAMN06265350_10934</name>
</gene>
<protein>
    <recommendedName>
        <fullName evidence="5">Glutathione peroxidase</fullName>
    </recommendedName>
</protein>
<reference evidence="6 7" key="1">
    <citation type="submission" date="2017-05" db="EMBL/GenBank/DDBJ databases">
        <authorList>
            <person name="Varghese N."/>
            <person name="Submissions S."/>
        </authorList>
    </citation>
    <scope>NUCLEOTIDE SEQUENCE [LARGE SCALE GENOMIC DNA]</scope>
    <source>
        <strain evidence="6 7">DSM 21342</strain>
    </source>
</reference>
<evidence type="ECO:0000313" key="7">
    <source>
        <dbReference type="Proteomes" id="UP000315971"/>
    </source>
</evidence>
<dbReference type="AlphaFoldDB" id="A0A521DX97"/>
<sequence length="165" mass="19107">MSIINIYSHKVEQINGEEISLERFKGKVLLIVNTASECGYTPQLQDLEQLRNEFMGQDFEVLGFPSNDFGTQEPRNGEEIIDFCKDNYGVTFPIFGKIHVKGEKAHPLYKYLSRKSENGKLNSIPLWNFHKYLIDKEGNVVDYFLTITKPMSSKIRNKIKQLLEK</sequence>
<name>A0A521DX97_9SPHI</name>
<evidence type="ECO:0000256" key="2">
    <source>
        <dbReference type="ARBA" id="ARBA00022559"/>
    </source>
</evidence>
<keyword evidence="7" id="KW-1185">Reference proteome</keyword>
<evidence type="ECO:0000256" key="1">
    <source>
        <dbReference type="ARBA" id="ARBA00006926"/>
    </source>
</evidence>
<comment type="similarity">
    <text evidence="1 5">Belongs to the glutathione peroxidase family.</text>
</comment>
<evidence type="ECO:0000256" key="5">
    <source>
        <dbReference type="RuleBase" id="RU000499"/>
    </source>
</evidence>
<dbReference type="PROSITE" id="PS00460">
    <property type="entry name" value="GLUTATHIONE_PEROXID_1"/>
    <property type="match status" value="1"/>
</dbReference>
<dbReference type="PIRSF" id="PIRSF000303">
    <property type="entry name" value="Glutathion_perox"/>
    <property type="match status" value="1"/>
</dbReference>
<dbReference type="Proteomes" id="UP000315971">
    <property type="component" value="Unassembled WGS sequence"/>
</dbReference>
<dbReference type="PANTHER" id="PTHR11592">
    <property type="entry name" value="GLUTATHIONE PEROXIDASE"/>
    <property type="match status" value="1"/>
</dbReference>
<dbReference type="PROSITE" id="PS51355">
    <property type="entry name" value="GLUTATHIONE_PEROXID_3"/>
    <property type="match status" value="1"/>
</dbReference>
<evidence type="ECO:0000256" key="4">
    <source>
        <dbReference type="PIRSR" id="PIRSR000303-1"/>
    </source>
</evidence>
<dbReference type="InterPro" id="IPR029759">
    <property type="entry name" value="GPX_AS"/>
</dbReference>
<dbReference type="InterPro" id="IPR036249">
    <property type="entry name" value="Thioredoxin-like_sf"/>
</dbReference>
<dbReference type="InterPro" id="IPR000889">
    <property type="entry name" value="Glutathione_peroxidase"/>
</dbReference>
<dbReference type="SUPFAM" id="SSF52833">
    <property type="entry name" value="Thioredoxin-like"/>
    <property type="match status" value="1"/>
</dbReference>
<dbReference type="GO" id="GO:0004601">
    <property type="term" value="F:peroxidase activity"/>
    <property type="evidence" value="ECO:0007669"/>
    <property type="project" value="UniProtKB-KW"/>
</dbReference>
<keyword evidence="3 5" id="KW-0560">Oxidoreductase</keyword>
<dbReference type="PANTHER" id="PTHR11592:SF78">
    <property type="entry name" value="GLUTATHIONE PEROXIDASE"/>
    <property type="match status" value="1"/>
</dbReference>
<dbReference type="Gene3D" id="3.40.30.10">
    <property type="entry name" value="Glutaredoxin"/>
    <property type="match status" value="1"/>
</dbReference>
<dbReference type="Pfam" id="PF00255">
    <property type="entry name" value="GSHPx"/>
    <property type="match status" value="1"/>
</dbReference>
<dbReference type="RefSeq" id="WP_142604439.1">
    <property type="nucleotide sequence ID" value="NZ_FXSZ01000009.1"/>
</dbReference>
<dbReference type="CDD" id="cd00340">
    <property type="entry name" value="GSH_Peroxidase"/>
    <property type="match status" value="1"/>
</dbReference>
<evidence type="ECO:0000256" key="3">
    <source>
        <dbReference type="ARBA" id="ARBA00023002"/>
    </source>
</evidence>
<dbReference type="GO" id="GO:0034599">
    <property type="term" value="P:cellular response to oxidative stress"/>
    <property type="evidence" value="ECO:0007669"/>
    <property type="project" value="TreeGrafter"/>
</dbReference>
<evidence type="ECO:0000313" key="6">
    <source>
        <dbReference type="EMBL" id="SMO76242.1"/>
    </source>
</evidence>
<feature type="active site" evidence="4">
    <location>
        <position position="38"/>
    </location>
</feature>
<dbReference type="EMBL" id="FXSZ01000009">
    <property type="protein sequence ID" value="SMO76242.1"/>
    <property type="molecule type" value="Genomic_DNA"/>
</dbReference>
<accession>A0A521DX97</accession>
<dbReference type="PRINTS" id="PR01011">
    <property type="entry name" value="GLUTPROXDASE"/>
</dbReference>